<keyword evidence="2" id="KW-1185">Reference proteome</keyword>
<accession>R0K8Q4</accession>
<dbReference type="EMBL" id="KB908515">
    <property type="protein sequence ID" value="EOA89353.1"/>
    <property type="molecule type" value="Genomic_DNA"/>
</dbReference>
<proteinExistence type="predicted"/>
<reference evidence="1 2" key="1">
    <citation type="journal article" date="2012" name="PLoS Pathog.">
        <title>Diverse lifestyles and strategies of plant pathogenesis encoded in the genomes of eighteen Dothideomycetes fungi.</title>
        <authorList>
            <person name="Ohm R.A."/>
            <person name="Feau N."/>
            <person name="Henrissat B."/>
            <person name="Schoch C.L."/>
            <person name="Horwitz B.A."/>
            <person name="Barry K.W."/>
            <person name="Condon B.J."/>
            <person name="Copeland A.C."/>
            <person name="Dhillon B."/>
            <person name="Glaser F."/>
            <person name="Hesse C.N."/>
            <person name="Kosti I."/>
            <person name="LaButti K."/>
            <person name="Lindquist E.A."/>
            <person name="Lucas S."/>
            <person name="Salamov A.A."/>
            <person name="Bradshaw R.E."/>
            <person name="Ciuffetti L."/>
            <person name="Hamelin R.C."/>
            <person name="Kema G.H.J."/>
            <person name="Lawrence C."/>
            <person name="Scott J.A."/>
            <person name="Spatafora J.W."/>
            <person name="Turgeon B.G."/>
            <person name="de Wit P.J.G.M."/>
            <person name="Zhong S."/>
            <person name="Goodwin S.B."/>
            <person name="Grigoriev I.V."/>
        </authorList>
    </citation>
    <scope>NUCLEOTIDE SEQUENCE [LARGE SCALE GENOMIC DNA]</scope>
    <source>
        <strain evidence="2">28A</strain>
    </source>
</reference>
<reference evidence="1 2" key="2">
    <citation type="journal article" date="2013" name="PLoS Genet.">
        <title>Comparative genome structure, secondary metabolite, and effector coding capacity across Cochliobolus pathogens.</title>
        <authorList>
            <person name="Condon B.J."/>
            <person name="Leng Y."/>
            <person name="Wu D."/>
            <person name="Bushley K.E."/>
            <person name="Ohm R.A."/>
            <person name="Otillar R."/>
            <person name="Martin J."/>
            <person name="Schackwitz W."/>
            <person name="Grimwood J."/>
            <person name="MohdZainudin N."/>
            <person name="Xue C."/>
            <person name="Wang R."/>
            <person name="Manning V.A."/>
            <person name="Dhillon B."/>
            <person name="Tu Z.J."/>
            <person name="Steffenson B.J."/>
            <person name="Salamov A."/>
            <person name="Sun H."/>
            <person name="Lowry S."/>
            <person name="LaButti K."/>
            <person name="Han J."/>
            <person name="Copeland A."/>
            <person name="Lindquist E."/>
            <person name="Barry K."/>
            <person name="Schmutz J."/>
            <person name="Baker S.E."/>
            <person name="Ciuffetti L.M."/>
            <person name="Grigoriev I.V."/>
            <person name="Zhong S."/>
            <person name="Turgeon B.G."/>
        </authorList>
    </citation>
    <scope>NUCLEOTIDE SEQUENCE [LARGE SCALE GENOMIC DNA]</scope>
    <source>
        <strain evidence="2">28A</strain>
    </source>
</reference>
<evidence type="ECO:0000313" key="1">
    <source>
        <dbReference type="EMBL" id="EOA89353.1"/>
    </source>
</evidence>
<evidence type="ECO:0000313" key="2">
    <source>
        <dbReference type="Proteomes" id="UP000016935"/>
    </source>
</evidence>
<dbReference type="GeneID" id="19400326"/>
<dbReference type="RefSeq" id="XP_008023151.1">
    <property type="nucleotide sequence ID" value="XM_008024960.1"/>
</dbReference>
<sequence length="56" mass="7100">MNQRHLSDEKQHQHYYHQYQYQYQQQEQVQEQQEQNTQSSILQKLKKKPQECKICY</sequence>
<dbReference type="HOGENOM" id="CLU_3015678_0_0_1"/>
<organism evidence="1 2">
    <name type="scientific">Exserohilum turcicum (strain 28A)</name>
    <name type="common">Northern leaf blight fungus</name>
    <name type="synonym">Setosphaeria turcica</name>
    <dbReference type="NCBI Taxonomy" id="671987"/>
    <lineage>
        <taxon>Eukaryota</taxon>
        <taxon>Fungi</taxon>
        <taxon>Dikarya</taxon>
        <taxon>Ascomycota</taxon>
        <taxon>Pezizomycotina</taxon>
        <taxon>Dothideomycetes</taxon>
        <taxon>Pleosporomycetidae</taxon>
        <taxon>Pleosporales</taxon>
        <taxon>Pleosporineae</taxon>
        <taxon>Pleosporaceae</taxon>
        <taxon>Exserohilum</taxon>
    </lineage>
</organism>
<dbReference type="Proteomes" id="UP000016935">
    <property type="component" value="Unassembled WGS sequence"/>
</dbReference>
<gene>
    <name evidence="1" type="ORF">SETTUDRAFT_167857</name>
</gene>
<protein>
    <submittedName>
        <fullName evidence="1">Uncharacterized protein</fullName>
    </submittedName>
</protein>
<dbReference type="AlphaFoldDB" id="R0K8Q4"/>
<name>R0K8Q4_EXST2</name>